<organism evidence="1 2">
    <name type="scientific">Phaseolus angularis</name>
    <name type="common">Azuki bean</name>
    <name type="synonym">Vigna angularis</name>
    <dbReference type="NCBI Taxonomy" id="3914"/>
    <lineage>
        <taxon>Eukaryota</taxon>
        <taxon>Viridiplantae</taxon>
        <taxon>Streptophyta</taxon>
        <taxon>Embryophyta</taxon>
        <taxon>Tracheophyta</taxon>
        <taxon>Spermatophyta</taxon>
        <taxon>Magnoliopsida</taxon>
        <taxon>eudicotyledons</taxon>
        <taxon>Gunneridae</taxon>
        <taxon>Pentapetalae</taxon>
        <taxon>rosids</taxon>
        <taxon>fabids</taxon>
        <taxon>Fabales</taxon>
        <taxon>Fabaceae</taxon>
        <taxon>Papilionoideae</taxon>
        <taxon>50 kb inversion clade</taxon>
        <taxon>NPAAA clade</taxon>
        <taxon>indigoferoid/millettioid clade</taxon>
        <taxon>Phaseoleae</taxon>
        <taxon>Vigna</taxon>
    </lineage>
</organism>
<dbReference type="EMBL" id="CM003378">
    <property type="protein sequence ID" value="KOM49989.1"/>
    <property type="molecule type" value="Genomic_DNA"/>
</dbReference>
<accession>A0A0L9V5Q6</accession>
<dbReference type="AlphaFoldDB" id="A0A0L9V5Q6"/>
<protein>
    <submittedName>
        <fullName evidence="1">Uncharacterized protein</fullName>
    </submittedName>
</protein>
<evidence type="ECO:0000313" key="2">
    <source>
        <dbReference type="Proteomes" id="UP000053144"/>
    </source>
</evidence>
<reference evidence="2" key="1">
    <citation type="journal article" date="2015" name="Proc. Natl. Acad. Sci. U.S.A.">
        <title>Genome sequencing of adzuki bean (Vigna angularis) provides insight into high starch and low fat accumulation and domestication.</title>
        <authorList>
            <person name="Yang K."/>
            <person name="Tian Z."/>
            <person name="Chen C."/>
            <person name="Luo L."/>
            <person name="Zhao B."/>
            <person name="Wang Z."/>
            <person name="Yu L."/>
            <person name="Li Y."/>
            <person name="Sun Y."/>
            <person name="Li W."/>
            <person name="Chen Y."/>
            <person name="Li Y."/>
            <person name="Zhang Y."/>
            <person name="Ai D."/>
            <person name="Zhao J."/>
            <person name="Shang C."/>
            <person name="Ma Y."/>
            <person name="Wu B."/>
            <person name="Wang M."/>
            <person name="Gao L."/>
            <person name="Sun D."/>
            <person name="Zhang P."/>
            <person name="Guo F."/>
            <person name="Wang W."/>
            <person name="Li Y."/>
            <person name="Wang J."/>
            <person name="Varshney R.K."/>
            <person name="Wang J."/>
            <person name="Ling H.Q."/>
            <person name="Wan P."/>
        </authorList>
    </citation>
    <scope>NUCLEOTIDE SEQUENCE</scope>
    <source>
        <strain evidence="2">cv. Jingnong 6</strain>
    </source>
</reference>
<proteinExistence type="predicted"/>
<evidence type="ECO:0000313" key="1">
    <source>
        <dbReference type="EMBL" id="KOM49989.1"/>
    </source>
</evidence>
<sequence>MVKLGIRANWALCEWLGWVALCLVIRMANQGTMHLLVRPGLAMREVEVCYLLELIRIPRQIAMRVTPSLALRIGCVERMMEVLVLRASSMPQGPEQTNLVRVAG</sequence>
<dbReference type="Proteomes" id="UP000053144">
    <property type="component" value="Chromosome 8"/>
</dbReference>
<gene>
    <name evidence="1" type="ORF">LR48_Vigan08g081600</name>
</gene>
<dbReference type="Gramene" id="KOM49989">
    <property type="protein sequence ID" value="KOM49989"/>
    <property type="gene ID" value="LR48_Vigan08g081600"/>
</dbReference>
<name>A0A0L9V5Q6_PHAAN</name>